<dbReference type="InterPro" id="IPR017871">
    <property type="entry name" value="ABC_transporter-like_CS"/>
</dbReference>
<dbReference type="GO" id="GO:0016887">
    <property type="term" value="F:ATP hydrolysis activity"/>
    <property type="evidence" value="ECO:0007669"/>
    <property type="project" value="InterPro"/>
</dbReference>
<evidence type="ECO:0000259" key="4">
    <source>
        <dbReference type="PROSITE" id="PS50893"/>
    </source>
</evidence>
<dbReference type="InterPro" id="IPR027417">
    <property type="entry name" value="P-loop_NTPase"/>
</dbReference>
<name>B6YR76_AZOPC</name>
<dbReference type="Pfam" id="PF00005">
    <property type="entry name" value="ABC_tran"/>
    <property type="match status" value="1"/>
</dbReference>
<dbReference type="EMBL" id="AP010656">
    <property type="protein sequence ID" value="BAG83698.1"/>
    <property type="molecule type" value="Genomic_DNA"/>
</dbReference>
<feature type="domain" description="ABC transporter" evidence="4">
    <location>
        <begin position="1"/>
        <end position="216"/>
    </location>
</feature>
<keyword evidence="2" id="KW-0547">Nucleotide-binding</keyword>
<keyword evidence="3 5" id="KW-0067">ATP-binding</keyword>
<dbReference type="Proteomes" id="UP000000723">
    <property type="component" value="Chromosome"/>
</dbReference>
<dbReference type="AlphaFoldDB" id="B6YR76"/>
<dbReference type="GO" id="GO:0005524">
    <property type="term" value="F:ATP binding"/>
    <property type="evidence" value="ECO:0007669"/>
    <property type="project" value="UniProtKB-KW"/>
</dbReference>
<evidence type="ECO:0000313" key="6">
    <source>
        <dbReference type="Proteomes" id="UP000000723"/>
    </source>
</evidence>
<dbReference type="PANTHER" id="PTHR42781:SF4">
    <property type="entry name" value="SPERMIDINE_PUTRESCINE IMPORT ATP-BINDING PROTEIN POTA"/>
    <property type="match status" value="1"/>
</dbReference>
<dbReference type="PROSITE" id="PS00211">
    <property type="entry name" value="ABC_TRANSPORTER_1"/>
    <property type="match status" value="1"/>
</dbReference>
<sequence length="217" mass="25063">MIYINIEQTLLTSEGKHKLILDVKIPSRQLVSLFGKSGRGKTTILRTIAGLLKPEKGIIQIDNTIVFNSFQKININPQKRNISFMFQDYALFPNMTVEENILFAQKKDKAFINRLIDVFELGTLRKQKPDKLSGGQKQRVALARSLVRKPVVLLLDEPLSALDEEMRRSMRTEILKAHQMFDFTTLMVSHDEEEIKQMSDYVLYIGECCRLVKNEIF</sequence>
<evidence type="ECO:0000256" key="1">
    <source>
        <dbReference type="ARBA" id="ARBA00022448"/>
    </source>
</evidence>
<dbReference type="PROSITE" id="PS50893">
    <property type="entry name" value="ABC_TRANSPORTER_2"/>
    <property type="match status" value="1"/>
</dbReference>
<dbReference type="RefSeq" id="WP_012573459.1">
    <property type="nucleotide sequence ID" value="NC_011565.1"/>
</dbReference>
<reference evidence="6" key="1">
    <citation type="journal article" date="2008" name="Science">
        <title>Genome of an endosymbiont coupling N2 fixation to cellulolysis within RT protist cells in termite gut.</title>
        <authorList>
            <person name="Hongoh Y."/>
            <person name="Sharma V.K."/>
            <person name="Prakash T."/>
            <person name="Noda S."/>
            <person name="Toh H."/>
            <person name="Taylor T.D."/>
            <person name="Kudo T."/>
            <person name="Sakaki Y."/>
            <person name="Toyoda A."/>
            <person name="Hattori M."/>
            <person name="Ohkuma M."/>
        </authorList>
    </citation>
    <scope>NUCLEOTIDE SEQUENCE [LARGE SCALE GENOMIC DNA]</scope>
</reference>
<dbReference type="SUPFAM" id="SSF52540">
    <property type="entry name" value="P-loop containing nucleoside triphosphate hydrolases"/>
    <property type="match status" value="1"/>
</dbReference>
<accession>B6YR76</accession>
<evidence type="ECO:0000256" key="3">
    <source>
        <dbReference type="ARBA" id="ARBA00022840"/>
    </source>
</evidence>
<dbReference type="OrthoDB" id="1114670at2"/>
<gene>
    <name evidence="5" type="ordered locus">CFPG_435</name>
</gene>
<protein>
    <submittedName>
        <fullName evidence="5">ABC-type molybdate transporter ATP-binding component</fullName>
    </submittedName>
</protein>
<dbReference type="eggNOG" id="COG3842">
    <property type="taxonomic scope" value="Bacteria"/>
</dbReference>
<dbReference type="InterPro" id="IPR003593">
    <property type="entry name" value="AAA+_ATPase"/>
</dbReference>
<dbReference type="PANTHER" id="PTHR42781">
    <property type="entry name" value="SPERMIDINE/PUTRESCINE IMPORT ATP-BINDING PROTEIN POTA"/>
    <property type="match status" value="1"/>
</dbReference>
<organism evidence="5 6">
    <name type="scientific">Azobacteroides pseudotrichonymphae genomovar. CFP2</name>
    <dbReference type="NCBI Taxonomy" id="511995"/>
    <lineage>
        <taxon>Bacteria</taxon>
        <taxon>Pseudomonadati</taxon>
        <taxon>Bacteroidota</taxon>
        <taxon>Bacteroidia</taxon>
        <taxon>Bacteroidales</taxon>
        <taxon>Candidatus Azobacteroides</taxon>
    </lineage>
</organism>
<proteinExistence type="predicted"/>
<dbReference type="SMART" id="SM00382">
    <property type="entry name" value="AAA"/>
    <property type="match status" value="1"/>
</dbReference>
<dbReference type="HOGENOM" id="CLU_000604_1_22_10"/>
<dbReference type="InterPro" id="IPR050093">
    <property type="entry name" value="ABC_SmlMolc_Importer"/>
</dbReference>
<keyword evidence="6" id="KW-1185">Reference proteome</keyword>
<dbReference type="Gene3D" id="3.40.50.300">
    <property type="entry name" value="P-loop containing nucleotide triphosphate hydrolases"/>
    <property type="match status" value="1"/>
</dbReference>
<evidence type="ECO:0000313" key="5">
    <source>
        <dbReference type="EMBL" id="BAG83698.1"/>
    </source>
</evidence>
<evidence type="ECO:0000256" key="2">
    <source>
        <dbReference type="ARBA" id="ARBA00022741"/>
    </source>
</evidence>
<dbReference type="KEGG" id="aps:CFPG_435"/>
<dbReference type="STRING" id="511995.CFPG_435"/>
<dbReference type="InterPro" id="IPR003439">
    <property type="entry name" value="ABC_transporter-like_ATP-bd"/>
</dbReference>
<keyword evidence="1" id="KW-0813">Transport</keyword>